<dbReference type="FunFam" id="3.40.50.300:FF:000420">
    <property type="entry name" value="Endoribonuclease dicer-like 1"/>
    <property type="match status" value="1"/>
</dbReference>
<evidence type="ECO:0000256" key="16">
    <source>
        <dbReference type="ARBA" id="ARBA00023242"/>
    </source>
</evidence>
<keyword evidence="6" id="KW-0677">Repeat</keyword>
<dbReference type="GO" id="GO:0003723">
    <property type="term" value="F:RNA binding"/>
    <property type="evidence" value="ECO:0007669"/>
    <property type="project" value="UniProtKB-UniRule"/>
</dbReference>
<comment type="similarity">
    <text evidence="17 18">Belongs to the helicase family. Dicer subfamily.</text>
</comment>
<keyword evidence="8" id="KW-0255">Endonuclease</keyword>
<dbReference type="GO" id="GO:0005524">
    <property type="term" value="F:ATP binding"/>
    <property type="evidence" value="ECO:0007669"/>
    <property type="project" value="UniProtKB-KW"/>
</dbReference>
<keyword evidence="15" id="KW-0464">Manganese</keyword>
<dbReference type="InterPro" id="IPR011545">
    <property type="entry name" value="DEAD/DEAH_box_helicase_dom"/>
</dbReference>
<evidence type="ECO:0000256" key="18">
    <source>
        <dbReference type="PROSITE-ProRule" id="PRU00657"/>
    </source>
</evidence>
<keyword evidence="10" id="KW-0347">Helicase</keyword>
<feature type="domain" description="RNase III" evidence="21">
    <location>
        <begin position="1090"/>
        <end position="1262"/>
    </location>
</feature>
<dbReference type="InterPro" id="IPR014001">
    <property type="entry name" value="Helicase_ATP-bd"/>
</dbReference>
<dbReference type="STRING" id="35608.A0A2U1MZN6"/>
<sequence>MINPCFLEATVNPQMGLTPRGSLEGTMNPQMGLTPREYQNDVFKVAMKRNTIAHLDTGAGKTMIAVMIINEIAKNLKKQKPPPNKLIIFLAPTRNLVEQQFNVLKESTDLIVDYYHGSKVGNIEGQKVDEWDAAVWEHETNKNQVMVMTPQILLDALRNAFVNFEMICLLIIDECHRASGNHPYASIMKEFYHKAIKKPKVFGMTASPLTKKGLAESVSSWHNMGGRMSESGNMSKRVQSKWALFSVSSAQDCEAQLTILESILDSQVYTIDDREELEKVIPSATLKYCYYQPVKFDHQELKLKLESSQSKLEVELLDMQTSVEGNFQDTKEKLEILRKRLSNDHAKIIYCIDELGLLCAYEAVKICLANAPKAAEECDIFKESCLKCSYFLEEALSLIGNSLPNGHEIIFDAGCDYKNLVAAGYISSKLYHLFLLFKTFGEAAKVSCLIFVERIITAKVVDIIVKRVADLSHLEVSYMTGNSTSVDAMSSKLQKETLESFRSGKVNLLFATDVVEEGIDVPNCSTVIRFDIPKTVRSNVQSRGRARQSGSQFVIMLERGNAKQREHVCDIIRSEKCMMHTAKKRDPNSCVVKPAKIKETETYCVESTGASVTHDSSVSLIHRYCSKLPVEKFYTTKPDFKVSMVEDEFQCEMTLPPNAEFQSISGPLCKSSHLSKQLVCLVACKKLHQMGALSDHLLPHNEDPSEVKSSKIKVAPSGAGTTKRKELHGTTPIRAISGTWGEKVDDGVKFYAYKMSFKCSIADVTYSSFVLLLESKLEDDVANFELDLYLVSKSVKCKVSSCAELHLNAEQVAKAKCFQELFFNAIFGKLYIGSKQLEEPRQFLPEAGQKLWNPSYMFLLLPLESLEPFQIYWKGIDSCASAFEFIKKNPLLTGVAQSTDSIMTDSDSTDIVHSADKKNPLLTDEKQSTDTVMTDSDSTNIVHFADRSLHEDEVNEVVVLAIHTGKLYSVLKLLKDETADSPFDGDAKQYSSFTDYFKKKYDIDLKYPGKNLVLLKQSHRAHNLLVDFNGEGSLSLKIKAESCKVNTDRQRYYARIPPELLVVIDARIDVMKSLYLLPSLMHRMESLMAASQLRAEINGHSTDLHISSLMVLEAITTLRCNESFSMERLELLGDSVLKYVVSCCLFLEYSKKHEGQLSSRRAWQVCNSTLYDLGIKCGVQGYIRDCAFDPTRWTAPGQLPLKPCPCDHEIETLQVPIDNKYQTEDPTITVGKCCDLGHRWLGSKTISDCVEALVGAYYVDGGLTGAIHCMKWLGISCELNPSRITEAIEIASLYTYTPKIDVIQTIEKKLGYEFGVKGLLLEAITHASGQDQGAGYCYQRLEFLGDSVLDLLITCYLYKKHNDIDPGELTDLRSASVNNENFAYAAVRRDLHHHLQHRSGLLETQIEEYVKFVATSSTDTNSLATKKSPKALGDLVESIAGAILVDTKLNLNEVWRVFEPLLSPIVTPDKLELPPLRELMELCDSLGYFIKDVCRNKGDSVIVELRVQLKDVLLVGEGTGATRKIARGQAALRLLKDLEKRGIKRKNQGQDGDGQIDNKSDNKSGTTLSNPNLSRNAKITLLHPEPAAETSMLNECLMEEESKSEIEIPVLKSINMKKGGPRSSLYDLCKRMQWPMPTFTPSEHKSRTLMEIGEGEDKRIAFNSFEAHITLTIPGYGDIELKGDQRADKKSSYDSAALLMLYELQRLRKLKIGEEE</sequence>
<dbReference type="Proteomes" id="UP000245207">
    <property type="component" value="Unassembled WGS sequence"/>
</dbReference>
<evidence type="ECO:0000259" key="21">
    <source>
        <dbReference type="PROSITE" id="PS50142"/>
    </source>
</evidence>
<evidence type="ECO:0000256" key="15">
    <source>
        <dbReference type="ARBA" id="ARBA00023211"/>
    </source>
</evidence>
<keyword evidence="12" id="KW-0460">Magnesium</keyword>
<dbReference type="Gene3D" id="3.30.160.380">
    <property type="entry name" value="Dicer dimerisation domain"/>
    <property type="match status" value="1"/>
</dbReference>
<dbReference type="Gene3D" id="2.170.260.10">
    <property type="entry name" value="paz domain"/>
    <property type="match status" value="1"/>
</dbReference>
<evidence type="ECO:0000256" key="5">
    <source>
        <dbReference type="ARBA" id="ARBA00022723"/>
    </source>
</evidence>
<dbReference type="PROSITE" id="PS50137">
    <property type="entry name" value="DS_RBD"/>
    <property type="match status" value="1"/>
</dbReference>
<evidence type="ECO:0000256" key="17">
    <source>
        <dbReference type="ARBA" id="ARBA00035116"/>
    </source>
</evidence>
<evidence type="ECO:0000256" key="12">
    <source>
        <dbReference type="ARBA" id="ARBA00022842"/>
    </source>
</evidence>
<feature type="domain" description="PAZ" evidence="22">
    <location>
        <begin position="940"/>
        <end position="1065"/>
    </location>
</feature>
<dbReference type="GO" id="GO:0010267">
    <property type="term" value="P:ta-siRNA processing"/>
    <property type="evidence" value="ECO:0007669"/>
    <property type="project" value="UniProtKB-ARBA"/>
</dbReference>
<dbReference type="EMBL" id="PKPP01003974">
    <property type="protein sequence ID" value="PWA66722.1"/>
    <property type="molecule type" value="Genomic_DNA"/>
</dbReference>
<dbReference type="Pfam" id="PF02170">
    <property type="entry name" value="PAZ"/>
    <property type="match status" value="1"/>
</dbReference>
<evidence type="ECO:0000313" key="26">
    <source>
        <dbReference type="EMBL" id="PWA66722.1"/>
    </source>
</evidence>
<dbReference type="FunFam" id="3.30.160.380:FF:000001">
    <property type="entry name" value="Endoribonuclease dicer-like 1"/>
    <property type="match status" value="1"/>
</dbReference>
<dbReference type="InterPro" id="IPR003100">
    <property type="entry name" value="PAZ_dom"/>
</dbReference>
<gene>
    <name evidence="26" type="ORF">CTI12_AA324980</name>
</gene>
<evidence type="ECO:0000256" key="1">
    <source>
        <dbReference type="ARBA" id="ARBA00001936"/>
    </source>
</evidence>
<dbReference type="Pfam" id="PF03368">
    <property type="entry name" value="Dicer_dimer"/>
    <property type="match status" value="1"/>
</dbReference>
<comment type="cofactor">
    <cofactor evidence="1">
        <name>Mn(2+)</name>
        <dbReference type="ChEBI" id="CHEBI:29035"/>
    </cofactor>
</comment>
<evidence type="ECO:0000256" key="3">
    <source>
        <dbReference type="ARBA" id="ARBA00004123"/>
    </source>
</evidence>
<dbReference type="GO" id="GO:0004525">
    <property type="term" value="F:ribonuclease III activity"/>
    <property type="evidence" value="ECO:0007669"/>
    <property type="project" value="InterPro"/>
</dbReference>
<reference evidence="26 27" key="1">
    <citation type="journal article" date="2018" name="Mol. Plant">
        <title>The genome of Artemisia annua provides insight into the evolution of Asteraceae family and artemisinin biosynthesis.</title>
        <authorList>
            <person name="Shen Q."/>
            <person name="Zhang L."/>
            <person name="Liao Z."/>
            <person name="Wang S."/>
            <person name="Yan T."/>
            <person name="Shi P."/>
            <person name="Liu M."/>
            <person name="Fu X."/>
            <person name="Pan Q."/>
            <person name="Wang Y."/>
            <person name="Lv Z."/>
            <person name="Lu X."/>
            <person name="Zhang F."/>
            <person name="Jiang W."/>
            <person name="Ma Y."/>
            <person name="Chen M."/>
            <person name="Hao X."/>
            <person name="Li L."/>
            <person name="Tang Y."/>
            <person name="Lv G."/>
            <person name="Zhou Y."/>
            <person name="Sun X."/>
            <person name="Brodelius P.E."/>
            <person name="Rose J.K.C."/>
            <person name="Tang K."/>
        </authorList>
    </citation>
    <scope>NUCLEOTIDE SEQUENCE [LARGE SCALE GENOMIC DNA]</scope>
    <source>
        <strain evidence="27">cv. Huhao1</strain>
        <tissue evidence="26">Leaf</tissue>
    </source>
</reference>
<dbReference type="PROSITE" id="PS50142">
    <property type="entry name" value="RNASE_3_2"/>
    <property type="match status" value="2"/>
</dbReference>
<keyword evidence="7" id="KW-0547">Nucleotide-binding</keyword>
<dbReference type="Gene3D" id="1.10.1520.10">
    <property type="entry name" value="Ribonuclease III domain"/>
    <property type="match status" value="2"/>
</dbReference>
<dbReference type="InterPro" id="IPR000999">
    <property type="entry name" value="RNase_III_dom"/>
</dbReference>
<dbReference type="InterPro" id="IPR014720">
    <property type="entry name" value="dsRBD_dom"/>
</dbReference>
<evidence type="ECO:0000256" key="10">
    <source>
        <dbReference type="ARBA" id="ARBA00022806"/>
    </source>
</evidence>
<dbReference type="SUPFAM" id="SSF69065">
    <property type="entry name" value="RNase III domain-like"/>
    <property type="match status" value="2"/>
</dbReference>
<organism evidence="26 27">
    <name type="scientific">Artemisia annua</name>
    <name type="common">Sweet wormwood</name>
    <dbReference type="NCBI Taxonomy" id="35608"/>
    <lineage>
        <taxon>Eukaryota</taxon>
        <taxon>Viridiplantae</taxon>
        <taxon>Streptophyta</taxon>
        <taxon>Embryophyta</taxon>
        <taxon>Tracheophyta</taxon>
        <taxon>Spermatophyta</taxon>
        <taxon>Magnoliopsida</taxon>
        <taxon>eudicotyledons</taxon>
        <taxon>Gunneridae</taxon>
        <taxon>Pentapetalae</taxon>
        <taxon>asterids</taxon>
        <taxon>campanulids</taxon>
        <taxon>Asterales</taxon>
        <taxon>Asteraceae</taxon>
        <taxon>Asteroideae</taxon>
        <taxon>Anthemideae</taxon>
        <taxon>Artemisiinae</taxon>
        <taxon>Artemisia</taxon>
    </lineage>
</organism>
<evidence type="ECO:0000256" key="2">
    <source>
        <dbReference type="ARBA" id="ARBA00001946"/>
    </source>
</evidence>
<feature type="domain" description="DRBM" evidence="20">
    <location>
        <begin position="1502"/>
        <end position="1540"/>
    </location>
</feature>
<feature type="domain" description="Dicer dsRNA-binding fold" evidence="25">
    <location>
        <begin position="617"/>
        <end position="707"/>
    </location>
</feature>
<dbReference type="OrthoDB" id="6513042at2759"/>
<dbReference type="PANTHER" id="PTHR14950">
    <property type="entry name" value="DICER-RELATED"/>
    <property type="match status" value="1"/>
</dbReference>
<keyword evidence="4" id="KW-0540">Nuclease</keyword>
<evidence type="ECO:0000313" key="27">
    <source>
        <dbReference type="Proteomes" id="UP000245207"/>
    </source>
</evidence>
<evidence type="ECO:0000256" key="11">
    <source>
        <dbReference type="ARBA" id="ARBA00022840"/>
    </source>
</evidence>
<dbReference type="PROSITE" id="PS00517">
    <property type="entry name" value="RNASE_3_1"/>
    <property type="match status" value="1"/>
</dbReference>
<dbReference type="SMART" id="SM00949">
    <property type="entry name" value="PAZ"/>
    <property type="match status" value="1"/>
</dbReference>
<evidence type="ECO:0000256" key="9">
    <source>
        <dbReference type="ARBA" id="ARBA00022801"/>
    </source>
</evidence>
<dbReference type="Gene3D" id="3.40.50.300">
    <property type="entry name" value="P-loop containing nucleotide triphosphate hydrolases"/>
    <property type="match status" value="2"/>
</dbReference>
<dbReference type="PROSITE" id="PS51327">
    <property type="entry name" value="DICER_DSRBF"/>
    <property type="match status" value="1"/>
</dbReference>
<dbReference type="Gene3D" id="3.30.160.20">
    <property type="match status" value="1"/>
</dbReference>
<evidence type="ECO:0000259" key="23">
    <source>
        <dbReference type="PROSITE" id="PS51192"/>
    </source>
</evidence>
<evidence type="ECO:0000259" key="25">
    <source>
        <dbReference type="PROSITE" id="PS51327"/>
    </source>
</evidence>
<feature type="domain" description="Helicase C-terminal" evidence="24">
    <location>
        <begin position="436"/>
        <end position="587"/>
    </location>
</feature>
<protein>
    <submittedName>
        <fullName evidence="26">Endoribonuclease Dicer 3a</fullName>
    </submittedName>
</protein>
<evidence type="ECO:0000259" key="20">
    <source>
        <dbReference type="PROSITE" id="PS50137"/>
    </source>
</evidence>
<dbReference type="GO" id="GO:0004386">
    <property type="term" value="F:helicase activity"/>
    <property type="evidence" value="ECO:0007669"/>
    <property type="project" value="UniProtKB-KW"/>
</dbReference>
<comment type="caution">
    <text evidence="26">The sequence shown here is derived from an EMBL/GenBank/DDBJ whole genome shotgun (WGS) entry which is preliminary data.</text>
</comment>
<proteinExistence type="inferred from homology"/>
<dbReference type="GO" id="GO:0005634">
    <property type="term" value="C:nucleus"/>
    <property type="evidence" value="ECO:0007669"/>
    <property type="project" value="UniProtKB-SubCell"/>
</dbReference>
<evidence type="ECO:0000256" key="13">
    <source>
        <dbReference type="ARBA" id="ARBA00022884"/>
    </source>
</evidence>
<keyword evidence="27" id="KW-1185">Reference proteome</keyword>
<evidence type="ECO:0000256" key="7">
    <source>
        <dbReference type="ARBA" id="ARBA00022741"/>
    </source>
</evidence>
<dbReference type="FunFam" id="1.10.1520.10:FF:000008">
    <property type="entry name" value="Dicer-like 104"/>
    <property type="match status" value="1"/>
</dbReference>
<dbReference type="CDD" id="cd00593">
    <property type="entry name" value="RIBOc"/>
    <property type="match status" value="2"/>
</dbReference>
<dbReference type="Pfam" id="PF00270">
    <property type="entry name" value="DEAD"/>
    <property type="match status" value="1"/>
</dbReference>
<evidence type="ECO:0000259" key="24">
    <source>
        <dbReference type="PROSITE" id="PS51194"/>
    </source>
</evidence>
<dbReference type="InterPro" id="IPR036389">
    <property type="entry name" value="RNase_III_sf"/>
</dbReference>
<dbReference type="SMART" id="SM00490">
    <property type="entry name" value="HELICc"/>
    <property type="match status" value="1"/>
</dbReference>
<dbReference type="FunFam" id="1.10.1520.10:FF:000004">
    <property type="entry name" value="Endoribonuclease dicer-like 1"/>
    <property type="match status" value="1"/>
</dbReference>
<evidence type="ECO:0000256" key="14">
    <source>
        <dbReference type="ARBA" id="ARBA00023158"/>
    </source>
</evidence>
<keyword evidence="11" id="KW-0067">ATP-binding</keyword>
<accession>A0A2U1MZN6</accession>
<feature type="domain" description="Helicase ATP-binding" evidence="23">
    <location>
        <begin position="42"/>
        <end position="212"/>
    </location>
</feature>
<keyword evidence="9" id="KW-0378">Hydrolase</keyword>
<feature type="domain" description="RNase III" evidence="21">
    <location>
        <begin position="1303"/>
        <end position="1448"/>
    </location>
</feature>
<dbReference type="PROSITE" id="PS51192">
    <property type="entry name" value="HELICASE_ATP_BIND_1"/>
    <property type="match status" value="1"/>
</dbReference>
<comment type="cofactor">
    <cofactor evidence="2">
        <name>Mg(2+)</name>
        <dbReference type="ChEBI" id="CHEBI:18420"/>
    </cofactor>
</comment>
<dbReference type="InterPro" id="IPR038248">
    <property type="entry name" value="Dicer_dimer_sf"/>
</dbReference>
<comment type="subcellular location">
    <subcellularLocation>
        <location evidence="3">Nucleus</location>
    </subcellularLocation>
</comment>
<dbReference type="InterPro" id="IPR005034">
    <property type="entry name" value="Dicer_dimerisation"/>
</dbReference>
<keyword evidence="13 18" id="KW-0694">RNA-binding</keyword>
<dbReference type="PANTHER" id="PTHR14950:SF46">
    <property type="entry name" value="ENDORIBONUCLEASE DICER HOMOLOG 3"/>
    <property type="match status" value="1"/>
</dbReference>
<dbReference type="InterPro" id="IPR001650">
    <property type="entry name" value="Helicase_C-like"/>
</dbReference>
<evidence type="ECO:0000259" key="22">
    <source>
        <dbReference type="PROSITE" id="PS50821"/>
    </source>
</evidence>
<dbReference type="Pfam" id="PF00636">
    <property type="entry name" value="Ribonuclease_3"/>
    <property type="match status" value="2"/>
</dbReference>
<keyword evidence="14" id="KW-0943">RNA-mediated gene silencing</keyword>
<dbReference type="Pfam" id="PF00271">
    <property type="entry name" value="Helicase_C"/>
    <property type="match status" value="1"/>
</dbReference>
<dbReference type="InterPro" id="IPR027417">
    <property type="entry name" value="P-loop_NTPase"/>
</dbReference>
<evidence type="ECO:0000256" key="6">
    <source>
        <dbReference type="ARBA" id="ARBA00022737"/>
    </source>
</evidence>
<dbReference type="GO" id="GO:0046872">
    <property type="term" value="F:metal ion binding"/>
    <property type="evidence" value="ECO:0007669"/>
    <property type="project" value="UniProtKB-KW"/>
</dbReference>
<dbReference type="InterPro" id="IPR036085">
    <property type="entry name" value="PAZ_dom_sf"/>
</dbReference>
<dbReference type="SUPFAM" id="SSF101690">
    <property type="entry name" value="PAZ domain"/>
    <property type="match status" value="1"/>
</dbReference>
<dbReference type="PROSITE" id="PS51194">
    <property type="entry name" value="HELICASE_CTER"/>
    <property type="match status" value="1"/>
</dbReference>
<dbReference type="SMART" id="SM00487">
    <property type="entry name" value="DEXDc"/>
    <property type="match status" value="1"/>
</dbReference>
<dbReference type="CDD" id="cd18034">
    <property type="entry name" value="DEXHc_dicer"/>
    <property type="match status" value="1"/>
</dbReference>
<dbReference type="PROSITE" id="PS50821">
    <property type="entry name" value="PAZ"/>
    <property type="match status" value="1"/>
</dbReference>
<keyword evidence="5" id="KW-0479">Metal-binding</keyword>
<evidence type="ECO:0000256" key="8">
    <source>
        <dbReference type="ARBA" id="ARBA00022759"/>
    </source>
</evidence>
<evidence type="ECO:0000256" key="19">
    <source>
        <dbReference type="SAM" id="MobiDB-lite"/>
    </source>
</evidence>
<dbReference type="SUPFAM" id="SSF52540">
    <property type="entry name" value="P-loop containing nucleoside triphosphate hydrolases"/>
    <property type="match status" value="1"/>
</dbReference>
<keyword evidence="16" id="KW-0539">Nucleus</keyword>
<feature type="region of interest" description="Disordered" evidence="19">
    <location>
        <begin position="1543"/>
        <end position="1577"/>
    </location>
</feature>
<feature type="compositionally biased region" description="Polar residues" evidence="19">
    <location>
        <begin position="1563"/>
        <end position="1577"/>
    </location>
</feature>
<evidence type="ECO:0000256" key="4">
    <source>
        <dbReference type="ARBA" id="ARBA00022722"/>
    </source>
</evidence>
<dbReference type="GO" id="GO:0005737">
    <property type="term" value="C:cytoplasm"/>
    <property type="evidence" value="ECO:0007669"/>
    <property type="project" value="TreeGrafter"/>
</dbReference>
<dbReference type="SMART" id="SM00535">
    <property type="entry name" value="RIBOc"/>
    <property type="match status" value="2"/>
</dbReference>
<name>A0A2U1MZN6_ARTAN</name>